<keyword evidence="6 8" id="KW-0472">Membrane</keyword>
<dbReference type="OrthoDB" id="46230at2759"/>
<feature type="transmembrane region" description="Helical" evidence="8">
    <location>
        <begin position="154"/>
        <end position="172"/>
    </location>
</feature>
<dbReference type="GO" id="GO:0005886">
    <property type="term" value="C:plasma membrane"/>
    <property type="evidence" value="ECO:0007669"/>
    <property type="project" value="UniProtKB-SubCell"/>
</dbReference>
<gene>
    <name evidence="9" type="ORF">F751_4471</name>
</gene>
<organism evidence="9 10">
    <name type="scientific">Auxenochlorella protothecoides</name>
    <name type="common">Green microalga</name>
    <name type="synonym">Chlorella protothecoides</name>
    <dbReference type="NCBI Taxonomy" id="3075"/>
    <lineage>
        <taxon>Eukaryota</taxon>
        <taxon>Viridiplantae</taxon>
        <taxon>Chlorophyta</taxon>
        <taxon>core chlorophytes</taxon>
        <taxon>Trebouxiophyceae</taxon>
        <taxon>Chlorellales</taxon>
        <taxon>Chlorellaceae</taxon>
        <taxon>Auxenochlorella</taxon>
    </lineage>
</organism>
<feature type="transmembrane region" description="Helical" evidence="8">
    <location>
        <begin position="86"/>
        <end position="106"/>
    </location>
</feature>
<keyword evidence="3" id="KW-1003">Cell membrane</keyword>
<keyword evidence="2" id="KW-0813">Transport</keyword>
<dbReference type="eggNOG" id="ENOG502S1V4">
    <property type="taxonomic scope" value="Eukaryota"/>
</dbReference>
<feature type="transmembrane region" description="Helical" evidence="8">
    <location>
        <begin position="115"/>
        <end position="134"/>
    </location>
</feature>
<dbReference type="GO" id="GO:0022857">
    <property type="term" value="F:transmembrane transporter activity"/>
    <property type="evidence" value="ECO:0007669"/>
    <property type="project" value="InterPro"/>
</dbReference>
<dbReference type="EMBL" id="KL662144">
    <property type="protein sequence ID" value="KFM27201.1"/>
    <property type="molecule type" value="Genomic_DNA"/>
</dbReference>
<name>A0A087SN97_AUXPR</name>
<evidence type="ECO:0000313" key="9">
    <source>
        <dbReference type="EMBL" id="KFM27201.1"/>
    </source>
</evidence>
<keyword evidence="10" id="KW-1185">Reference proteome</keyword>
<dbReference type="InterPro" id="IPR036259">
    <property type="entry name" value="MFS_trans_sf"/>
</dbReference>
<evidence type="ECO:0000256" key="8">
    <source>
        <dbReference type="SAM" id="Phobius"/>
    </source>
</evidence>
<dbReference type="KEGG" id="apro:F751_4471"/>
<dbReference type="Gene3D" id="1.20.1250.20">
    <property type="entry name" value="MFS general substrate transporter like domains"/>
    <property type="match status" value="2"/>
</dbReference>
<dbReference type="AlphaFoldDB" id="A0A087SN97"/>
<feature type="transmembrane region" description="Helical" evidence="8">
    <location>
        <begin position="419"/>
        <end position="439"/>
    </location>
</feature>
<dbReference type="SUPFAM" id="SSF103473">
    <property type="entry name" value="MFS general substrate transporter"/>
    <property type="match status" value="2"/>
</dbReference>
<accession>A0A087SN97</accession>
<sequence length="547" mass="56481">MQETSGSGGLPAQTGSTHKHGSLGSYLACLRDNPSFTWLWIAEAVNTMGSWFNYVAVLILVNSYSQGSGLALAGVVLLHFLPFNRVGILIATSLLSCAVVSALVTVTSREHTPRLYALLSLQFTCVAFYTPARTALMPVLVAPRDLPAASTMDTFAWSLTGAVASSLGGVVTSKLGVRAAFLLDAVTYLVSAVCAAQVPRALGVPGAPAASTRAREGEAQPLSLELAAMEAVGCDRGARTACGEGSASDSEPEPLASAGRSRALPGMASVGRSGILSSTGSIKQGGMLHSADSAVLRYDFGSQLAAGWRTVTEGCRYLAAPENRDVAAMVTLKGAGSLSWGCMDIMNARLSDLPEMQHLGDAPQTMGYIFAMVGVGCLVGPLVLNPWVPPRVPLLLAACAGSLTLLSISYAVMLAAPGIGLVLLSTFIRALGSATVWIFSSLALQLRVPGALMGRVSAWEMALYTLAESSSGLATGLALDLGHASLRAVLCGTLLLGGSTTHEERGVYAPVGVEGDALPLGTNKSLDLGMRPRYHVEVQAGMAGEVA</sequence>
<keyword evidence="4 8" id="KW-0812">Transmembrane</keyword>
<evidence type="ECO:0000256" key="2">
    <source>
        <dbReference type="ARBA" id="ARBA00022448"/>
    </source>
</evidence>
<evidence type="ECO:0000256" key="1">
    <source>
        <dbReference type="ARBA" id="ARBA00004651"/>
    </source>
</evidence>
<dbReference type="InterPro" id="IPR011701">
    <property type="entry name" value="MFS"/>
</dbReference>
<evidence type="ECO:0000256" key="6">
    <source>
        <dbReference type="ARBA" id="ARBA00023136"/>
    </source>
</evidence>
<feature type="transmembrane region" description="Helical" evidence="8">
    <location>
        <begin position="51"/>
        <end position="80"/>
    </location>
</feature>
<dbReference type="Proteomes" id="UP000028924">
    <property type="component" value="Unassembled WGS sequence"/>
</dbReference>
<proteinExistence type="predicted"/>
<feature type="transmembrane region" description="Helical" evidence="8">
    <location>
        <begin position="394"/>
        <end position="412"/>
    </location>
</feature>
<evidence type="ECO:0000256" key="5">
    <source>
        <dbReference type="ARBA" id="ARBA00022989"/>
    </source>
</evidence>
<dbReference type="PANTHER" id="PTHR43266">
    <property type="entry name" value="MACROLIDE-EFFLUX PROTEIN"/>
    <property type="match status" value="1"/>
</dbReference>
<dbReference type="GeneID" id="23615862"/>
<reference evidence="9 10" key="1">
    <citation type="journal article" date="2014" name="BMC Genomics">
        <title>Oil accumulation mechanisms of the oleaginous microalga Chlorella protothecoides revealed through its genome, transcriptomes, and proteomes.</title>
        <authorList>
            <person name="Gao C."/>
            <person name="Wang Y."/>
            <person name="Shen Y."/>
            <person name="Yan D."/>
            <person name="He X."/>
            <person name="Dai J."/>
            <person name="Wu Q."/>
        </authorList>
    </citation>
    <scope>NUCLEOTIDE SEQUENCE [LARGE SCALE GENOMIC DNA]</scope>
    <source>
        <strain evidence="9 10">0710</strain>
    </source>
</reference>
<evidence type="ECO:0000256" key="7">
    <source>
        <dbReference type="SAM" id="MobiDB-lite"/>
    </source>
</evidence>
<dbReference type="RefSeq" id="XP_011400168.1">
    <property type="nucleotide sequence ID" value="XM_011401866.1"/>
</dbReference>
<dbReference type="Pfam" id="PF07690">
    <property type="entry name" value="MFS_1"/>
    <property type="match status" value="1"/>
</dbReference>
<evidence type="ECO:0000256" key="4">
    <source>
        <dbReference type="ARBA" id="ARBA00022692"/>
    </source>
</evidence>
<keyword evidence="5 8" id="KW-1133">Transmembrane helix</keyword>
<feature type="transmembrane region" description="Helical" evidence="8">
    <location>
        <begin position="366"/>
        <end position="388"/>
    </location>
</feature>
<feature type="region of interest" description="Disordered" evidence="7">
    <location>
        <begin position="240"/>
        <end position="262"/>
    </location>
</feature>
<comment type="subcellular location">
    <subcellularLocation>
        <location evidence="1">Cell membrane</location>
        <topology evidence="1">Multi-pass membrane protein</topology>
    </subcellularLocation>
</comment>
<dbReference type="PANTHER" id="PTHR43266:SF2">
    <property type="entry name" value="MAJOR FACILITATOR SUPERFAMILY (MFS) PROFILE DOMAIN-CONTAINING PROTEIN"/>
    <property type="match status" value="1"/>
</dbReference>
<evidence type="ECO:0000313" key="10">
    <source>
        <dbReference type="Proteomes" id="UP000028924"/>
    </source>
</evidence>
<protein>
    <submittedName>
        <fullName evidence="9">Uncharacterized protein</fullName>
    </submittedName>
</protein>
<evidence type="ECO:0000256" key="3">
    <source>
        <dbReference type="ARBA" id="ARBA00022475"/>
    </source>
</evidence>